<dbReference type="AlphaFoldDB" id="A0A6P7GPZ7"/>
<dbReference type="RefSeq" id="XP_028151976.1">
    <property type="nucleotide sequence ID" value="XM_028296175.1"/>
</dbReference>
<evidence type="ECO:0000313" key="1">
    <source>
        <dbReference type="RefSeq" id="XP_028151976.1"/>
    </source>
</evidence>
<sequence length="484" mass="56636">MAFSFPDDFLEKYICNECNKFLSVKPIKLYENQVTKCGRCTKWGDKGTISSFGMLANQGIFKCVNRLDGCRKFLLTTQVPLHEEECISKSYNCPLCHGTNEPLFTFELISHFNKCHPDCVLKSNVFEVSTMTPMIMLYRKNDFVFFLCSKIENDSHLFVQTYLVGDDNIAESIQQQYSIKSEIGKVQTPMRKCQAYSFEQIQSFILKEKGLEILGKTWISIEINISRLPCFYQLPSLEDQEEHRTIGRYEYFAEQCWRKGINWPNRLVLLDGDEDISLSEDSTYIIKNLTDGTKLKVFITCFNCFRIADKNLLILINSSFFGICDVCSKINKTLHYTTLLIDVLCTNLRFVHIDQYLRCPEENCKYRNNLLQLQNHMKRKHKRDISLSNYFSLSFLREKAGILDMYAFVLPYILTVRFKSYVKQSTKYWKIKVLSKSMAPGLKPRCVILNNQVPNYPIVQEIFCCSDYMWYSNDYLYVYLSCTL</sequence>
<proteinExistence type="predicted"/>
<reference evidence="1" key="1">
    <citation type="submission" date="2025-08" db="UniProtKB">
        <authorList>
            <consortium name="RefSeq"/>
        </authorList>
    </citation>
    <scope>IDENTIFICATION</scope>
    <source>
        <tissue evidence="1">Whole insect</tissue>
    </source>
</reference>
<accession>A0A6P7GPZ7</accession>
<protein>
    <submittedName>
        <fullName evidence="1">Uncharacterized protein LOC114345353</fullName>
    </submittedName>
</protein>
<gene>
    <name evidence="1" type="primary">LOC114345353</name>
</gene>
<dbReference type="SUPFAM" id="SSF49599">
    <property type="entry name" value="TRAF domain-like"/>
    <property type="match status" value="1"/>
</dbReference>
<dbReference type="InParanoid" id="A0A6P7GPZ7"/>
<name>A0A6P7GPZ7_DIAVI</name>
<organism evidence="1">
    <name type="scientific">Diabrotica virgifera virgifera</name>
    <name type="common">western corn rootworm</name>
    <dbReference type="NCBI Taxonomy" id="50390"/>
    <lineage>
        <taxon>Eukaryota</taxon>
        <taxon>Metazoa</taxon>
        <taxon>Ecdysozoa</taxon>
        <taxon>Arthropoda</taxon>
        <taxon>Hexapoda</taxon>
        <taxon>Insecta</taxon>
        <taxon>Pterygota</taxon>
        <taxon>Neoptera</taxon>
        <taxon>Endopterygota</taxon>
        <taxon>Coleoptera</taxon>
        <taxon>Polyphaga</taxon>
        <taxon>Cucujiformia</taxon>
        <taxon>Chrysomeloidea</taxon>
        <taxon>Chrysomelidae</taxon>
        <taxon>Galerucinae</taxon>
        <taxon>Diabroticina</taxon>
        <taxon>Diabroticites</taxon>
        <taxon>Diabrotica</taxon>
    </lineage>
</organism>
<dbReference type="InterPro" id="IPR013083">
    <property type="entry name" value="Znf_RING/FYVE/PHD"/>
</dbReference>
<dbReference type="Gene3D" id="3.30.40.10">
    <property type="entry name" value="Zinc/RING finger domain, C3HC4 (zinc finger)"/>
    <property type="match status" value="1"/>
</dbReference>